<keyword evidence="2 5" id="KW-0560">Oxidoreductase</keyword>
<evidence type="ECO:0000256" key="2">
    <source>
        <dbReference type="ARBA" id="ARBA00023002"/>
    </source>
</evidence>
<dbReference type="Pfam" id="PF02910">
    <property type="entry name" value="Succ_DH_flav_C"/>
    <property type="match status" value="1"/>
</dbReference>
<evidence type="ECO:0000256" key="1">
    <source>
        <dbReference type="ARBA" id="ARBA00022630"/>
    </source>
</evidence>
<feature type="non-terminal residue" evidence="5">
    <location>
        <position position="181"/>
    </location>
</feature>
<dbReference type="Gene3D" id="3.50.50.60">
    <property type="entry name" value="FAD/NAD(P)-binding domain"/>
    <property type="match status" value="1"/>
</dbReference>
<dbReference type="InterPro" id="IPR030664">
    <property type="entry name" value="SdhA/FrdA/AprA"/>
</dbReference>
<dbReference type="GO" id="GO:0009055">
    <property type="term" value="F:electron transfer activity"/>
    <property type="evidence" value="ECO:0007669"/>
    <property type="project" value="TreeGrafter"/>
</dbReference>
<sequence length="181" mass="20624">YGNLFDMYEEISDENPYKTPMMIYPAIHYTMGGIWVDYELMTSIPGLFAIGEANFSDHGANRLGASALMQGLADGYFVLPYTIQNYLADQIQVPRFSTDLPEFVETEKAIKDKINKIKAVNGKQSVDSIHKKLGRIMWDFVGMARTKESLQKALKEIQEVEKEFWSDVRIPGDTNELNIEL</sequence>
<dbReference type="SUPFAM" id="SSF51905">
    <property type="entry name" value="FAD/NAD(P)-binding domain"/>
    <property type="match status" value="1"/>
</dbReference>
<keyword evidence="1" id="KW-0285">Flavoprotein</keyword>
<dbReference type="EC" id="1.3.5.1" evidence="5"/>
<dbReference type="Gene3D" id="1.20.58.100">
    <property type="entry name" value="Fumarate reductase/succinate dehydrogenase flavoprotein-like, C-terminal domain"/>
    <property type="match status" value="1"/>
</dbReference>
<dbReference type="InterPro" id="IPR037099">
    <property type="entry name" value="Fum_R/Succ_DH_flav-like_C_sf"/>
</dbReference>
<dbReference type="InterPro" id="IPR036188">
    <property type="entry name" value="FAD/NAD-bd_sf"/>
</dbReference>
<gene>
    <name evidence="5" type="ORF">EZS27_043597</name>
</gene>
<dbReference type="AlphaFoldDB" id="A0A5J4P856"/>
<comment type="caution">
    <text evidence="5">The sequence shown here is derived from an EMBL/GenBank/DDBJ whole genome shotgun (WGS) entry which is preliminary data.</text>
</comment>
<dbReference type="InterPro" id="IPR015939">
    <property type="entry name" value="Fum_Rdtase/Succ_DH_flav-like_C"/>
</dbReference>
<dbReference type="PANTHER" id="PTHR11632:SF53">
    <property type="entry name" value="SUCCINATE DEHYDROGENASE FLAVOPROTEIN SUBUNIT"/>
    <property type="match status" value="1"/>
</dbReference>
<dbReference type="PANTHER" id="PTHR11632">
    <property type="entry name" value="SUCCINATE DEHYDROGENASE 2 FLAVOPROTEIN SUBUNIT"/>
    <property type="match status" value="1"/>
</dbReference>
<dbReference type="Pfam" id="PF00890">
    <property type="entry name" value="FAD_binding_2"/>
    <property type="match status" value="1"/>
</dbReference>
<accession>A0A5J4P856</accession>
<reference evidence="5" key="1">
    <citation type="submission" date="2019-03" db="EMBL/GenBank/DDBJ databases">
        <title>Single cell metagenomics reveals metabolic interactions within the superorganism composed of flagellate Streblomastix strix and complex community of Bacteroidetes bacteria on its surface.</title>
        <authorList>
            <person name="Treitli S.C."/>
            <person name="Kolisko M."/>
            <person name="Husnik F."/>
            <person name="Keeling P."/>
            <person name="Hampl V."/>
        </authorList>
    </citation>
    <scope>NUCLEOTIDE SEQUENCE</scope>
    <source>
        <strain evidence="5">STM</strain>
    </source>
</reference>
<dbReference type="SUPFAM" id="SSF46977">
    <property type="entry name" value="Succinate dehydrogenase/fumarate reductase flavoprotein C-terminal domain"/>
    <property type="match status" value="1"/>
</dbReference>
<dbReference type="GO" id="GO:0009061">
    <property type="term" value="P:anaerobic respiration"/>
    <property type="evidence" value="ECO:0007669"/>
    <property type="project" value="TreeGrafter"/>
</dbReference>
<dbReference type="GO" id="GO:0050660">
    <property type="term" value="F:flavin adenine dinucleotide binding"/>
    <property type="evidence" value="ECO:0007669"/>
    <property type="project" value="TreeGrafter"/>
</dbReference>
<organism evidence="5">
    <name type="scientific">termite gut metagenome</name>
    <dbReference type="NCBI Taxonomy" id="433724"/>
    <lineage>
        <taxon>unclassified sequences</taxon>
        <taxon>metagenomes</taxon>
        <taxon>organismal metagenomes</taxon>
    </lineage>
</organism>
<evidence type="ECO:0000259" key="4">
    <source>
        <dbReference type="Pfam" id="PF02910"/>
    </source>
</evidence>
<dbReference type="GO" id="GO:0008177">
    <property type="term" value="F:succinate dehydrogenase (quinone) activity"/>
    <property type="evidence" value="ECO:0007669"/>
    <property type="project" value="UniProtKB-EC"/>
</dbReference>
<name>A0A5J4P856_9ZZZZ</name>
<dbReference type="InterPro" id="IPR003953">
    <property type="entry name" value="FAD-dep_OxRdtase_2_FAD-bd"/>
</dbReference>
<feature type="domain" description="FAD-dependent oxidoreductase 2 FAD-binding" evidence="3">
    <location>
        <begin position="14"/>
        <end position="68"/>
    </location>
</feature>
<dbReference type="EMBL" id="SNRY01011256">
    <property type="protein sequence ID" value="KAA6304754.1"/>
    <property type="molecule type" value="Genomic_DNA"/>
</dbReference>
<evidence type="ECO:0000259" key="3">
    <source>
        <dbReference type="Pfam" id="PF00890"/>
    </source>
</evidence>
<evidence type="ECO:0000313" key="5">
    <source>
        <dbReference type="EMBL" id="KAA6304754.1"/>
    </source>
</evidence>
<feature type="non-terminal residue" evidence="5">
    <location>
        <position position="1"/>
    </location>
</feature>
<proteinExistence type="predicted"/>
<dbReference type="GO" id="GO:0005886">
    <property type="term" value="C:plasma membrane"/>
    <property type="evidence" value="ECO:0007669"/>
    <property type="project" value="TreeGrafter"/>
</dbReference>
<dbReference type="EC" id="1.3.5.4" evidence="5"/>
<protein>
    <submittedName>
        <fullName evidence="5">Succinate dehydrogenase/fumarate reductase flavoprotein subunit</fullName>
        <ecNumber evidence="5">1.3.5.1</ecNumber>
        <ecNumber evidence="5">1.3.5.4</ecNumber>
    </submittedName>
</protein>
<feature type="domain" description="Fumarate reductase/succinate dehydrogenase flavoprotein-like C-terminal" evidence="4">
    <location>
        <begin position="130"/>
        <end position="181"/>
    </location>
</feature>